<feature type="region of interest" description="Disordered" evidence="1">
    <location>
        <begin position="114"/>
        <end position="144"/>
    </location>
</feature>
<accession>A0AAX2J100</accession>
<evidence type="ECO:0000313" key="2">
    <source>
        <dbReference type="EMBL" id="SQH23912.1"/>
    </source>
</evidence>
<dbReference type="SUPFAM" id="SSF101738">
    <property type="entry name" value="SspB-like"/>
    <property type="match status" value="1"/>
</dbReference>
<dbReference type="PANTHER" id="PTHR37486:SF1">
    <property type="entry name" value="STRINGENT STARVATION PROTEIN B"/>
    <property type="match status" value="1"/>
</dbReference>
<feature type="compositionally biased region" description="Basic and acidic residues" evidence="1">
    <location>
        <begin position="131"/>
        <end position="144"/>
    </location>
</feature>
<dbReference type="GeneID" id="93261391"/>
<dbReference type="Pfam" id="PF04386">
    <property type="entry name" value="SspB"/>
    <property type="match status" value="1"/>
</dbReference>
<dbReference type="InterPro" id="IPR007481">
    <property type="entry name" value="SspB"/>
</dbReference>
<dbReference type="NCBIfam" id="NF008769">
    <property type="entry name" value="PRK11798.2-5"/>
    <property type="match status" value="1"/>
</dbReference>
<protein>
    <submittedName>
        <fullName evidence="2">Stringent starvation protein B homolog</fullName>
    </submittedName>
</protein>
<dbReference type="PANTHER" id="PTHR37486">
    <property type="entry name" value="STRINGENT STARVATION PROTEIN B"/>
    <property type="match status" value="1"/>
</dbReference>
<evidence type="ECO:0000313" key="3">
    <source>
        <dbReference type="Proteomes" id="UP000248598"/>
    </source>
</evidence>
<dbReference type="PIRSF" id="PIRSF005276">
    <property type="entry name" value="SspB"/>
    <property type="match status" value="1"/>
</dbReference>
<dbReference type="InterPro" id="IPR036760">
    <property type="entry name" value="SspB-like_sf"/>
</dbReference>
<dbReference type="Proteomes" id="UP000248598">
    <property type="component" value="Chromosome 1"/>
</dbReference>
<dbReference type="EMBL" id="LS483426">
    <property type="protein sequence ID" value="SQH23912.1"/>
    <property type="molecule type" value="Genomic_DNA"/>
</dbReference>
<dbReference type="KEGG" id="kki:KKKWG1_0641"/>
<gene>
    <name evidence="2" type="primary">sspB</name>
    <name evidence="2" type="ORF">NCTC10529_00056</name>
</gene>
<sequence>MTMTSTKPYLIRALYEWCLDNGCTPYLATWVNEHTRVPAQYVQDNQIVLSISPSATKDLQIDNEWVSFHARFGGVSHEIWIPVGHVIGLYAKETGEGMGFEVQPYQPDDAATVGQELDRDQSSLQSDDEPAEPRAKVVKFKKSE</sequence>
<dbReference type="AlphaFoldDB" id="A0AAX2J100"/>
<proteinExistence type="predicted"/>
<dbReference type="RefSeq" id="WP_003787329.1">
    <property type="nucleotide sequence ID" value="NZ_CP050136.1"/>
</dbReference>
<reference evidence="2 3" key="1">
    <citation type="submission" date="2018-06" db="EMBL/GenBank/DDBJ databases">
        <authorList>
            <consortium name="Pathogen Informatics"/>
            <person name="Doyle S."/>
        </authorList>
    </citation>
    <scope>NUCLEOTIDE SEQUENCE [LARGE SCALE GENOMIC DNA]</scope>
    <source>
        <strain evidence="2 3">NCTC10529</strain>
    </source>
</reference>
<dbReference type="Gene3D" id="2.30.30.220">
    <property type="entry name" value="SspB-like"/>
    <property type="match status" value="1"/>
</dbReference>
<organism evidence="2 3">
    <name type="scientific">Kingella kingae</name>
    <dbReference type="NCBI Taxonomy" id="504"/>
    <lineage>
        <taxon>Bacteria</taxon>
        <taxon>Pseudomonadati</taxon>
        <taxon>Pseudomonadota</taxon>
        <taxon>Betaproteobacteria</taxon>
        <taxon>Neisseriales</taxon>
        <taxon>Neisseriaceae</taxon>
        <taxon>Kingella</taxon>
    </lineage>
</organism>
<evidence type="ECO:0000256" key="1">
    <source>
        <dbReference type="SAM" id="MobiDB-lite"/>
    </source>
</evidence>
<name>A0AAX2J100_KINKI</name>